<gene>
    <name evidence="2" type="ORF">PIIN_00847</name>
</gene>
<dbReference type="AlphaFoldDB" id="G4T6Q3"/>
<dbReference type="HOGENOM" id="CLU_398011_0_0_1"/>
<dbReference type="InParanoid" id="G4T6Q3"/>
<name>G4T6Q3_SERID</name>
<evidence type="ECO:0000256" key="1">
    <source>
        <dbReference type="SAM" id="MobiDB-lite"/>
    </source>
</evidence>
<proteinExistence type="predicted"/>
<comment type="caution">
    <text evidence="2">The sequence shown here is derived from an EMBL/GenBank/DDBJ whole genome shotgun (WGS) entry which is preliminary data.</text>
</comment>
<reference evidence="2 3" key="1">
    <citation type="journal article" date="2011" name="PLoS Pathog.">
        <title>Endophytic Life Strategies Decoded by Genome and Transcriptome Analyses of the Mutualistic Root Symbiont Piriformospora indica.</title>
        <authorList>
            <person name="Zuccaro A."/>
            <person name="Lahrmann U."/>
            <person name="Guldener U."/>
            <person name="Langen G."/>
            <person name="Pfiffi S."/>
            <person name="Biedenkopf D."/>
            <person name="Wong P."/>
            <person name="Samans B."/>
            <person name="Grimm C."/>
            <person name="Basiewicz M."/>
            <person name="Murat C."/>
            <person name="Martin F."/>
            <person name="Kogel K.H."/>
        </authorList>
    </citation>
    <scope>NUCLEOTIDE SEQUENCE [LARGE SCALE GENOMIC DNA]</scope>
    <source>
        <strain evidence="2 3">DSM 11827</strain>
    </source>
</reference>
<organism evidence="2 3">
    <name type="scientific">Serendipita indica (strain DSM 11827)</name>
    <name type="common">Root endophyte fungus</name>
    <name type="synonym">Piriformospora indica</name>
    <dbReference type="NCBI Taxonomy" id="1109443"/>
    <lineage>
        <taxon>Eukaryota</taxon>
        <taxon>Fungi</taxon>
        <taxon>Dikarya</taxon>
        <taxon>Basidiomycota</taxon>
        <taxon>Agaricomycotina</taxon>
        <taxon>Agaricomycetes</taxon>
        <taxon>Sebacinales</taxon>
        <taxon>Serendipitaceae</taxon>
        <taxon>Serendipita</taxon>
    </lineage>
</organism>
<feature type="region of interest" description="Disordered" evidence="1">
    <location>
        <begin position="207"/>
        <end position="234"/>
    </location>
</feature>
<accession>G4T6Q3</accession>
<dbReference type="STRING" id="1109443.G4T6Q3"/>
<keyword evidence="3" id="KW-1185">Reference proteome</keyword>
<dbReference type="EMBL" id="CAFZ01000008">
    <property type="protein sequence ID" value="CCA67010.1"/>
    <property type="molecule type" value="Genomic_DNA"/>
</dbReference>
<evidence type="ECO:0000313" key="2">
    <source>
        <dbReference type="EMBL" id="CCA67010.1"/>
    </source>
</evidence>
<sequence>MLLLHSVPKSRATIHLSQLAFRHAYKTNESQNPKFRIATSIQHAIRDGNVHTGYNIFTTFHAEISATVEDKTGSSRSPGRLLAHILLHSLLRNNRAHAAASFAKLCMERGIRIRKSTFFKVFAAISPPSDLQLSPLRTEARLPQTRPPSLTAAISLLAAARRSNHKQEPWMYDRVLSALLLQGEMLTAALLFATIVREWNARQQLKKTVKADNGPHNLDEQPDGAPGAQASDCVPQPTNAWMRQIIKSLTNSHQDTVSKFDQHQAMRGLSVLASLLWDHVPFVPSRSHLIKAVAETPRESHTNAKIHEEWHSRLENLCTHPTYLAPLDSASYHSLLHYSFRQRGSLDLAARVLELLCMYHRPTSATYNILIREATKMNEDNLSLQLRERLSSRPTNYIARSHRVVCDSNTAALAKIMEILIAFPAPTVDEYTLIAVMLADLSAGDISNASRILFLQFPLLNQPSKGVKRDLGSTSATRRARLLSPHFWATAALIASEAYSMTLSMRIWRFVKRAEKASSANGAGVVRLYGTEAYTNHLRLFHRRLSEIDRRVCRVLQQSPGDGSSGTRIARLFTLYEWVLRNLHAVLASLRDSAIDGLTLDKGLSETLLSLADLTVRLENLLPRLAHPIISPMQRSQYFHNPEWQYRVRRILGILRRILSSQHGLLPKSGSGDIVYPGWWHPDQVPTRVSTS</sequence>
<dbReference type="OrthoDB" id="2554293at2759"/>
<evidence type="ECO:0000313" key="3">
    <source>
        <dbReference type="Proteomes" id="UP000007148"/>
    </source>
</evidence>
<protein>
    <submittedName>
        <fullName evidence="2">Uncharacterized protein</fullName>
    </submittedName>
</protein>
<dbReference type="Proteomes" id="UP000007148">
    <property type="component" value="Unassembled WGS sequence"/>
</dbReference>